<evidence type="ECO:0000313" key="7">
    <source>
        <dbReference type="EMBL" id="TDU64158.1"/>
    </source>
</evidence>
<dbReference type="EMBL" id="SOCA01000012">
    <property type="protein sequence ID" value="TDU64158.1"/>
    <property type="molecule type" value="Genomic_DNA"/>
</dbReference>
<dbReference type="Pfam" id="PF00512">
    <property type="entry name" value="HisKA"/>
    <property type="match status" value="1"/>
</dbReference>
<dbReference type="InterPro" id="IPR003594">
    <property type="entry name" value="HATPase_dom"/>
</dbReference>
<dbReference type="SMART" id="SM00388">
    <property type="entry name" value="HisKA"/>
    <property type="match status" value="1"/>
</dbReference>
<evidence type="ECO:0000313" key="8">
    <source>
        <dbReference type="Proteomes" id="UP000295662"/>
    </source>
</evidence>
<reference evidence="7 8" key="1">
    <citation type="submission" date="2019-03" db="EMBL/GenBank/DDBJ databases">
        <title>Genomic Encyclopedia of Archaeal and Bacterial Type Strains, Phase II (KMG-II): from individual species to whole genera.</title>
        <authorList>
            <person name="Goeker M."/>
        </authorList>
    </citation>
    <scope>NUCLEOTIDE SEQUENCE [LARGE SCALE GENOMIC DNA]</scope>
    <source>
        <strain evidence="7 8">ATCC 25309</strain>
    </source>
</reference>
<dbReference type="Proteomes" id="UP000295662">
    <property type="component" value="Unassembled WGS sequence"/>
</dbReference>
<dbReference type="OrthoDB" id="178489at2"/>
<organism evidence="7 8">
    <name type="scientific">Prosthecobacter fusiformis</name>
    <dbReference type="NCBI Taxonomy" id="48464"/>
    <lineage>
        <taxon>Bacteria</taxon>
        <taxon>Pseudomonadati</taxon>
        <taxon>Verrucomicrobiota</taxon>
        <taxon>Verrucomicrobiia</taxon>
        <taxon>Verrucomicrobiales</taxon>
        <taxon>Verrucomicrobiaceae</taxon>
        <taxon>Prosthecobacter</taxon>
    </lineage>
</organism>
<dbReference type="Pfam" id="PF02518">
    <property type="entry name" value="HATPase_c"/>
    <property type="match status" value="1"/>
</dbReference>
<dbReference type="Gene3D" id="3.30.565.10">
    <property type="entry name" value="Histidine kinase-like ATPase, C-terminal domain"/>
    <property type="match status" value="1"/>
</dbReference>
<dbReference type="PANTHER" id="PTHR43547:SF2">
    <property type="entry name" value="HYBRID SIGNAL TRANSDUCTION HISTIDINE KINASE C"/>
    <property type="match status" value="1"/>
</dbReference>
<dbReference type="PRINTS" id="PR00344">
    <property type="entry name" value="BCTRLSENSOR"/>
</dbReference>
<keyword evidence="8" id="KW-1185">Reference proteome</keyword>
<dbReference type="RefSeq" id="WP_133797318.1">
    <property type="nucleotide sequence ID" value="NZ_SOCA01000012.1"/>
</dbReference>
<evidence type="ECO:0000256" key="1">
    <source>
        <dbReference type="ARBA" id="ARBA00000085"/>
    </source>
</evidence>
<dbReference type="InterPro" id="IPR036097">
    <property type="entry name" value="HisK_dim/P_sf"/>
</dbReference>
<dbReference type="PROSITE" id="PS50109">
    <property type="entry name" value="HIS_KIN"/>
    <property type="match status" value="1"/>
</dbReference>
<dbReference type="Pfam" id="PF01590">
    <property type="entry name" value="GAF"/>
    <property type="match status" value="1"/>
</dbReference>
<dbReference type="CDD" id="cd00082">
    <property type="entry name" value="HisKA"/>
    <property type="match status" value="1"/>
</dbReference>
<dbReference type="EC" id="2.7.13.3" evidence="2"/>
<keyword evidence="3" id="KW-0597">Phosphoprotein</keyword>
<dbReference type="InterPro" id="IPR029016">
    <property type="entry name" value="GAF-like_dom_sf"/>
</dbReference>
<dbReference type="InterPro" id="IPR036890">
    <property type="entry name" value="HATPase_C_sf"/>
</dbReference>
<dbReference type="SUPFAM" id="SSF47384">
    <property type="entry name" value="Homodimeric domain of signal transducing histidine kinase"/>
    <property type="match status" value="1"/>
</dbReference>
<gene>
    <name evidence="7" type="ORF">EI77_04342</name>
</gene>
<dbReference type="SUPFAM" id="SSF55874">
    <property type="entry name" value="ATPase domain of HSP90 chaperone/DNA topoisomerase II/histidine kinase"/>
    <property type="match status" value="1"/>
</dbReference>
<sequence>MNTPVDIASPLTPTELVASDGSFFDRLTVMATSLLGVPVAMVAIIEENRQIFPASCILSGVLVGVTETPLSHSICAQVVKLEEPLVINDTRQHPMTLDNPAVTEAGILAYAGFPLVNEEGKSFGTFCAIDYAPHEWSTNDVALLRMLALQVTSEIQLRTALNRLQHDNATLTAVAEKRAKINRANRHDLRTPLNAMLLGLEAVEEFGHVNAEQKESLEMARRNGLQLMSMVDQMLDIGNIDRMGNAALFRQRLQARELVNAAIDQTGILATDKEITLTSHCESVTHLSADEDKMVRVLVNLISNAIKFTPAGGQVTIQVKDMPGPDLVDHVFFEIADTGIGISPGHQELIFNEGYRVNPEATTKDSTGLGLAFCKTIVEAHGGDIGVISEPGQGSAFYFKLPLETAEV</sequence>
<evidence type="ECO:0000256" key="4">
    <source>
        <dbReference type="ARBA" id="ARBA00022679"/>
    </source>
</evidence>
<dbReference type="SMART" id="SM00387">
    <property type="entry name" value="HATPase_c"/>
    <property type="match status" value="1"/>
</dbReference>
<feature type="domain" description="Histidine kinase" evidence="6">
    <location>
        <begin position="184"/>
        <end position="405"/>
    </location>
</feature>
<dbReference type="InterPro" id="IPR003018">
    <property type="entry name" value="GAF"/>
</dbReference>
<keyword evidence="5 7" id="KW-0418">Kinase</keyword>
<comment type="catalytic activity">
    <reaction evidence="1">
        <text>ATP + protein L-histidine = ADP + protein N-phospho-L-histidine.</text>
        <dbReference type="EC" id="2.7.13.3"/>
    </reaction>
</comment>
<dbReference type="SUPFAM" id="SSF55781">
    <property type="entry name" value="GAF domain-like"/>
    <property type="match status" value="1"/>
</dbReference>
<comment type="caution">
    <text evidence="7">The sequence shown here is derived from an EMBL/GenBank/DDBJ whole genome shotgun (WGS) entry which is preliminary data.</text>
</comment>
<evidence type="ECO:0000259" key="6">
    <source>
        <dbReference type="PROSITE" id="PS50109"/>
    </source>
</evidence>
<dbReference type="FunFam" id="3.30.565.10:FF:000006">
    <property type="entry name" value="Sensor histidine kinase WalK"/>
    <property type="match status" value="1"/>
</dbReference>
<dbReference type="SMART" id="SM00065">
    <property type="entry name" value="GAF"/>
    <property type="match status" value="1"/>
</dbReference>
<name>A0A4R7RJ70_9BACT</name>
<evidence type="ECO:0000256" key="2">
    <source>
        <dbReference type="ARBA" id="ARBA00012438"/>
    </source>
</evidence>
<dbReference type="GO" id="GO:0000155">
    <property type="term" value="F:phosphorelay sensor kinase activity"/>
    <property type="evidence" value="ECO:0007669"/>
    <property type="project" value="InterPro"/>
</dbReference>
<dbReference type="InterPro" id="IPR003661">
    <property type="entry name" value="HisK_dim/P_dom"/>
</dbReference>
<dbReference type="InterPro" id="IPR004358">
    <property type="entry name" value="Sig_transdc_His_kin-like_C"/>
</dbReference>
<dbReference type="Gene3D" id="1.10.287.130">
    <property type="match status" value="1"/>
</dbReference>
<dbReference type="Gene3D" id="3.30.450.40">
    <property type="match status" value="1"/>
</dbReference>
<accession>A0A4R7RJ70</accession>
<dbReference type="InterPro" id="IPR005467">
    <property type="entry name" value="His_kinase_dom"/>
</dbReference>
<keyword evidence="4" id="KW-0808">Transferase</keyword>
<proteinExistence type="predicted"/>
<dbReference type="AlphaFoldDB" id="A0A4R7RJ70"/>
<dbReference type="PANTHER" id="PTHR43547">
    <property type="entry name" value="TWO-COMPONENT HISTIDINE KINASE"/>
    <property type="match status" value="1"/>
</dbReference>
<evidence type="ECO:0000256" key="3">
    <source>
        <dbReference type="ARBA" id="ARBA00022553"/>
    </source>
</evidence>
<evidence type="ECO:0000256" key="5">
    <source>
        <dbReference type="ARBA" id="ARBA00022777"/>
    </source>
</evidence>
<protein>
    <recommendedName>
        <fullName evidence="2">histidine kinase</fullName>
        <ecNumber evidence="2">2.7.13.3</ecNumber>
    </recommendedName>
</protein>